<dbReference type="AlphaFoldDB" id="A0A1I7I1G0"/>
<proteinExistence type="predicted"/>
<evidence type="ECO:0000313" key="2">
    <source>
        <dbReference type="EMBL" id="SFU66774.1"/>
    </source>
</evidence>
<dbReference type="Proteomes" id="UP000199138">
    <property type="component" value="Unassembled WGS sequence"/>
</dbReference>
<keyword evidence="1" id="KW-0472">Membrane</keyword>
<keyword evidence="1" id="KW-1133">Transmembrane helix</keyword>
<keyword evidence="1" id="KW-0812">Transmembrane</keyword>
<reference evidence="2 3" key="1">
    <citation type="submission" date="2016-10" db="EMBL/GenBank/DDBJ databases">
        <authorList>
            <person name="de Groot N.N."/>
        </authorList>
    </citation>
    <scope>NUCLEOTIDE SEQUENCE [LARGE SCALE GENOMIC DNA]</scope>
    <source>
        <strain evidence="2 3">CGMCC 1.12333</strain>
    </source>
</reference>
<keyword evidence="3" id="KW-1185">Reference proteome</keyword>
<protein>
    <submittedName>
        <fullName evidence="2">Uncharacterized protein</fullName>
    </submittedName>
</protein>
<evidence type="ECO:0000313" key="3">
    <source>
        <dbReference type="Proteomes" id="UP000199138"/>
    </source>
</evidence>
<accession>A0A1I7I1G0</accession>
<sequence length="67" mass="7297">MMVDGYVFEIGGRIKGSGINGILLGVAQMGIVKITIGYSILLAIIGFRIFSKVKSRSEIASLKRPRR</sequence>
<gene>
    <name evidence="2" type="ORF">SAMN05216480_11263</name>
</gene>
<dbReference type="EMBL" id="FPBK01000012">
    <property type="protein sequence ID" value="SFU66774.1"/>
    <property type="molecule type" value="Genomic_DNA"/>
</dbReference>
<dbReference type="STRING" id="1224947.SAMN05216480_11263"/>
<organism evidence="2 3">
    <name type="scientific">Pustulibacterium marinum</name>
    <dbReference type="NCBI Taxonomy" id="1224947"/>
    <lineage>
        <taxon>Bacteria</taxon>
        <taxon>Pseudomonadati</taxon>
        <taxon>Bacteroidota</taxon>
        <taxon>Flavobacteriia</taxon>
        <taxon>Flavobacteriales</taxon>
        <taxon>Flavobacteriaceae</taxon>
        <taxon>Pustulibacterium</taxon>
    </lineage>
</organism>
<feature type="transmembrane region" description="Helical" evidence="1">
    <location>
        <begin position="22"/>
        <end position="47"/>
    </location>
</feature>
<dbReference type="RefSeq" id="WP_093025856.1">
    <property type="nucleotide sequence ID" value="NZ_FPBK01000012.1"/>
</dbReference>
<name>A0A1I7I1G0_9FLAO</name>
<evidence type="ECO:0000256" key="1">
    <source>
        <dbReference type="SAM" id="Phobius"/>
    </source>
</evidence>